<evidence type="ECO:0000256" key="2">
    <source>
        <dbReference type="ARBA" id="ARBA00007362"/>
    </source>
</evidence>
<dbReference type="EMBL" id="JAVIIP010000014">
    <property type="protein sequence ID" value="MDX8540534.1"/>
    <property type="molecule type" value="Genomic_DNA"/>
</dbReference>
<evidence type="ECO:0000256" key="3">
    <source>
        <dbReference type="ARBA" id="ARBA00022692"/>
    </source>
</evidence>
<feature type="transmembrane region" description="Helical" evidence="6">
    <location>
        <begin position="275"/>
        <end position="294"/>
    </location>
</feature>
<organism evidence="8 9">
    <name type="scientific">Mesorhizobium abyssinicae</name>
    <dbReference type="NCBI Taxonomy" id="1209958"/>
    <lineage>
        <taxon>Bacteria</taxon>
        <taxon>Pseudomonadati</taxon>
        <taxon>Pseudomonadota</taxon>
        <taxon>Alphaproteobacteria</taxon>
        <taxon>Hyphomicrobiales</taxon>
        <taxon>Phyllobacteriaceae</taxon>
        <taxon>Mesorhizobium</taxon>
    </lineage>
</organism>
<dbReference type="SUPFAM" id="SSF103481">
    <property type="entry name" value="Multidrug resistance efflux transporter EmrE"/>
    <property type="match status" value="2"/>
</dbReference>
<sequence length="328" mass="34727">MQAVPISHPGEQPAVGTISSLTGSSPTLSSFTGYPAAVLCWLLSAGVYIAAKWVAPEMPPWGLCFWRLTLACAILLPIVHRHHGAMIALLRARSLEIVAVGAIGLTLCQGMIYRGLNETDASTAGIIMALSPVMTMVLARFVLGEPLGLWKSLGALAALGGMLVIVAHGDLTALLRLSFSPGELWIVGSAFCWALYTVLVRRAKFGIELLPLVVLLLGAGALVALPFHLWELFNDERSAMNGDGLLALAYLAGPGGALMYYLYNRSVETLGASRASMLLYLQTVFVAILAYLLLGESLHDYDLVGAAFIVAGIVLATVVKTGAIPRKA</sequence>
<dbReference type="Pfam" id="PF00892">
    <property type="entry name" value="EamA"/>
    <property type="match status" value="2"/>
</dbReference>
<evidence type="ECO:0000313" key="9">
    <source>
        <dbReference type="Proteomes" id="UP001276564"/>
    </source>
</evidence>
<proteinExistence type="inferred from homology"/>
<keyword evidence="5 6" id="KW-0472">Membrane</keyword>
<name>A0ABU5ATA7_9HYPH</name>
<feature type="transmembrane region" description="Helical" evidence="6">
    <location>
        <begin position="184"/>
        <end position="200"/>
    </location>
</feature>
<evidence type="ECO:0000256" key="4">
    <source>
        <dbReference type="ARBA" id="ARBA00022989"/>
    </source>
</evidence>
<accession>A0ABU5ATA7</accession>
<dbReference type="PANTHER" id="PTHR32322:SF2">
    <property type="entry name" value="EAMA DOMAIN-CONTAINING PROTEIN"/>
    <property type="match status" value="1"/>
</dbReference>
<evidence type="ECO:0000313" key="8">
    <source>
        <dbReference type="EMBL" id="MDX8540534.1"/>
    </source>
</evidence>
<feature type="transmembrane region" description="Helical" evidence="6">
    <location>
        <begin position="245"/>
        <end position="263"/>
    </location>
</feature>
<dbReference type="RefSeq" id="WP_189340539.1">
    <property type="nucleotide sequence ID" value="NZ_JAVIIP010000014.1"/>
</dbReference>
<protein>
    <submittedName>
        <fullName evidence="8">EamA family transporter</fullName>
    </submittedName>
</protein>
<feature type="transmembrane region" description="Helical" evidence="6">
    <location>
        <begin position="306"/>
        <end position="324"/>
    </location>
</feature>
<feature type="transmembrane region" description="Helical" evidence="6">
    <location>
        <begin position="60"/>
        <end position="80"/>
    </location>
</feature>
<feature type="domain" description="EamA" evidence="7">
    <location>
        <begin position="181"/>
        <end position="317"/>
    </location>
</feature>
<feature type="transmembrane region" description="Helical" evidence="6">
    <location>
        <begin position="124"/>
        <end position="143"/>
    </location>
</feature>
<comment type="caution">
    <text evidence="8">The sequence shown here is derived from an EMBL/GenBank/DDBJ whole genome shotgun (WGS) entry which is preliminary data.</text>
</comment>
<keyword evidence="3 6" id="KW-0812">Transmembrane</keyword>
<evidence type="ECO:0000256" key="6">
    <source>
        <dbReference type="SAM" id="Phobius"/>
    </source>
</evidence>
<comment type="subcellular location">
    <subcellularLocation>
        <location evidence="1">Membrane</location>
        <topology evidence="1">Multi-pass membrane protein</topology>
    </subcellularLocation>
</comment>
<comment type="similarity">
    <text evidence="2">Belongs to the EamA transporter family.</text>
</comment>
<evidence type="ECO:0000256" key="1">
    <source>
        <dbReference type="ARBA" id="ARBA00004141"/>
    </source>
</evidence>
<dbReference type="Gene3D" id="1.10.3730.20">
    <property type="match status" value="1"/>
</dbReference>
<dbReference type="InterPro" id="IPR037185">
    <property type="entry name" value="EmrE-like"/>
</dbReference>
<dbReference type="PANTHER" id="PTHR32322">
    <property type="entry name" value="INNER MEMBRANE TRANSPORTER"/>
    <property type="match status" value="1"/>
</dbReference>
<gene>
    <name evidence="8" type="ORF">RFM23_23200</name>
</gene>
<feature type="transmembrane region" description="Helical" evidence="6">
    <location>
        <begin position="212"/>
        <end position="233"/>
    </location>
</feature>
<keyword evidence="4 6" id="KW-1133">Transmembrane helix</keyword>
<feature type="transmembrane region" description="Helical" evidence="6">
    <location>
        <begin position="155"/>
        <end position="178"/>
    </location>
</feature>
<dbReference type="InterPro" id="IPR050638">
    <property type="entry name" value="AA-Vitamin_Transporters"/>
</dbReference>
<dbReference type="InterPro" id="IPR000620">
    <property type="entry name" value="EamA_dom"/>
</dbReference>
<evidence type="ECO:0000256" key="5">
    <source>
        <dbReference type="ARBA" id="ARBA00023136"/>
    </source>
</evidence>
<feature type="domain" description="EamA" evidence="7">
    <location>
        <begin position="33"/>
        <end position="166"/>
    </location>
</feature>
<keyword evidence="9" id="KW-1185">Reference proteome</keyword>
<feature type="transmembrane region" description="Helical" evidence="6">
    <location>
        <begin position="34"/>
        <end position="54"/>
    </location>
</feature>
<evidence type="ECO:0000259" key="7">
    <source>
        <dbReference type="Pfam" id="PF00892"/>
    </source>
</evidence>
<dbReference type="Proteomes" id="UP001276564">
    <property type="component" value="Unassembled WGS sequence"/>
</dbReference>
<reference evidence="8 9" key="1">
    <citation type="submission" date="2023-08" db="EMBL/GenBank/DDBJ databases">
        <title>Implementing the SeqCode for naming new Mesorhizobium species isolated from Vachellia karroo root nodules.</title>
        <authorList>
            <person name="Van Lill M."/>
        </authorList>
    </citation>
    <scope>NUCLEOTIDE SEQUENCE [LARGE SCALE GENOMIC DNA]</scope>
    <source>
        <strain evidence="8 9">VK4B</strain>
    </source>
</reference>